<comment type="caution">
    <text evidence="1">The sequence shown here is derived from an EMBL/GenBank/DDBJ whole genome shotgun (WGS) entry which is preliminary data.</text>
</comment>
<reference evidence="1" key="1">
    <citation type="submission" date="2020-05" db="EMBL/GenBank/DDBJ databases">
        <title>Large-scale comparative analyses of tick genomes elucidate their genetic diversity and vector capacities.</title>
        <authorList>
            <person name="Jia N."/>
            <person name="Wang J."/>
            <person name="Shi W."/>
            <person name="Du L."/>
            <person name="Sun Y."/>
            <person name="Zhan W."/>
            <person name="Jiang J."/>
            <person name="Wang Q."/>
            <person name="Zhang B."/>
            <person name="Ji P."/>
            <person name="Sakyi L.B."/>
            <person name="Cui X."/>
            <person name="Yuan T."/>
            <person name="Jiang B."/>
            <person name="Yang W."/>
            <person name="Lam T.T.-Y."/>
            <person name="Chang Q."/>
            <person name="Ding S."/>
            <person name="Wang X."/>
            <person name="Zhu J."/>
            <person name="Ruan X."/>
            <person name="Zhao L."/>
            <person name="Wei J."/>
            <person name="Que T."/>
            <person name="Du C."/>
            <person name="Cheng J."/>
            <person name="Dai P."/>
            <person name="Han X."/>
            <person name="Huang E."/>
            <person name="Gao Y."/>
            <person name="Liu J."/>
            <person name="Shao H."/>
            <person name="Ye R."/>
            <person name="Li L."/>
            <person name="Wei W."/>
            <person name="Wang X."/>
            <person name="Wang C."/>
            <person name="Yang T."/>
            <person name="Huo Q."/>
            <person name="Li W."/>
            <person name="Guo W."/>
            <person name="Chen H."/>
            <person name="Zhou L."/>
            <person name="Ni X."/>
            <person name="Tian J."/>
            <person name="Zhou Y."/>
            <person name="Sheng Y."/>
            <person name="Liu T."/>
            <person name="Pan Y."/>
            <person name="Xia L."/>
            <person name="Li J."/>
            <person name="Zhao F."/>
            <person name="Cao W."/>
        </authorList>
    </citation>
    <scope>NUCLEOTIDE SEQUENCE</scope>
    <source>
        <strain evidence="1">Hyas-2018</strain>
    </source>
</reference>
<organism evidence="1 2">
    <name type="scientific">Hyalomma asiaticum</name>
    <name type="common">Tick</name>
    <dbReference type="NCBI Taxonomy" id="266040"/>
    <lineage>
        <taxon>Eukaryota</taxon>
        <taxon>Metazoa</taxon>
        <taxon>Ecdysozoa</taxon>
        <taxon>Arthropoda</taxon>
        <taxon>Chelicerata</taxon>
        <taxon>Arachnida</taxon>
        <taxon>Acari</taxon>
        <taxon>Parasitiformes</taxon>
        <taxon>Ixodida</taxon>
        <taxon>Ixodoidea</taxon>
        <taxon>Ixodidae</taxon>
        <taxon>Hyalomminae</taxon>
        <taxon>Hyalomma</taxon>
    </lineage>
</organism>
<evidence type="ECO:0000313" key="2">
    <source>
        <dbReference type="Proteomes" id="UP000821845"/>
    </source>
</evidence>
<accession>A0ACB7S199</accession>
<gene>
    <name evidence="1" type="ORF">HPB50_019766</name>
</gene>
<dbReference type="EMBL" id="CM023487">
    <property type="protein sequence ID" value="KAH6926559.1"/>
    <property type="molecule type" value="Genomic_DNA"/>
</dbReference>
<sequence>MEIQYESTPYENRYFYLRRETDGTLSIGTKGLLNSVHHRYDIKLSGSPKMYSGTRIIKIEHNRNGNLAVAIDGGSSIVGETIKCDKMVTCSRVKHGVPFFDQPSSTELMNFKVYELHHASDDPKVLFEQIGKNKGDGFTLPPFVFVETGGVIVFSGKYHGRMSPTNKIGILYGGKEATALQGAPLDRQAWVVMKFYTTKIAISLANSRSQEPSIISRFQKNADGTVNPTDKGVVKAITINRNFQVDNASVLTADEG</sequence>
<dbReference type="Proteomes" id="UP000821845">
    <property type="component" value="Chromosome 7"/>
</dbReference>
<protein>
    <submittedName>
        <fullName evidence="1">Uncharacterized protein</fullName>
    </submittedName>
</protein>
<proteinExistence type="predicted"/>
<evidence type="ECO:0000313" key="1">
    <source>
        <dbReference type="EMBL" id="KAH6926559.1"/>
    </source>
</evidence>
<keyword evidence="2" id="KW-1185">Reference proteome</keyword>
<name>A0ACB7S199_HYAAI</name>